<comment type="caution">
    <text evidence="1">The sequence shown here is derived from an EMBL/GenBank/DDBJ whole genome shotgun (WGS) entry which is preliminary data.</text>
</comment>
<gene>
    <name evidence="1" type="ORF">J1N35_040931</name>
</gene>
<proteinExistence type="predicted"/>
<dbReference type="AlphaFoldDB" id="A0A9D3UF61"/>
<name>A0A9D3UF61_9ROSI</name>
<protein>
    <submittedName>
        <fullName evidence="1">Uncharacterized protein</fullName>
    </submittedName>
</protein>
<accession>A0A9D3UF61</accession>
<sequence>MQVGVLILCFDCASGWLGPKLFGDKSRDSDGDMDEGGSSKVVAKVPAGNERVATSPKFKRRKVSAIQDFLPGYERATASNFVLNRQIAIDQSSQGK</sequence>
<evidence type="ECO:0000313" key="1">
    <source>
        <dbReference type="EMBL" id="KAH1039188.1"/>
    </source>
</evidence>
<dbReference type="Proteomes" id="UP000828251">
    <property type="component" value="Unassembled WGS sequence"/>
</dbReference>
<organism evidence="1 2">
    <name type="scientific">Gossypium stocksii</name>
    <dbReference type="NCBI Taxonomy" id="47602"/>
    <lineage>
        <taxon>Eukaryota</taxon>
        <taxon>Viridiplantae</taxon>
        <taxon>Streptophyta</taxon>
        <taxon>Embryophyta</taxon>
        <taxon>Tracheophyta</taxon>
        <taxon>Spermatophyta</taxon>
        <taxon>Magnoliopsida</taxon>
        <taxon>eudicotyledons</taxon>
        <taxon>Gunneridae</taxon>
        <taxon>Pentapetalae</taxon>
        <taxon>rosids</taxon>
        <taxon>malvids</taxon>
        <taxon>Malvales</taxon>
        <taxon>Malvaceae</taxon>
        <taxon>Malvoideae</taxon>
        <taxon>Gossypium</taxon>
    </lineage>
</organism>
<evidence type="ECO:0000313" key="2">
    <source>
        <dbReference type="Proteomes" id="UP000828251"/>
    </source>
</evidence>
<dbReference type="EMBL" id="JAIQCV010000012">
    <property type="protein sequence ID" value="KAH1039188.1"/>
    <property type="molecule type" value="Genomic_DNA"/>
</dbReference>
<reference evidence="1 2" key="1">
    <citation type="journal article" date="2021" name="Plant Biotechnol. J.">
        <title>Multi-omics assisted identification of the key and species-specific regulatory components of drought-tolerant mechanisms in Gossypium stocksii.</title>
        <authorList>
            <person name="Yu D."/>
            <person name="Ke L."/>
            <person name="Zhang D."/>
            <person name="Wu Y."/>
            <person name="Sun Y."/>
            <person name="Mei J."/>
            <person name="Sun J."/>
            <person name="Sun Y."/>
        </authorList>
    </citation>
    <scope>NUCLEOTIDE SEQUENCE [LARGE SCALE GENOMIC DNA]</scope>
    <source>
        <strain evidence="2">cv. E1</strain>
        <tissue evidence="1">Leaf</tissue>
    </source>
</reference>
<keyword evidence="2" id="KW-1185">Reference proteome</keyword>